<dbReference type="GeneID" id="8239946"/>
<dbReference type="KEGG" id="phu:Phum_PHUM620970"/>
<dbReference type="InParanoid" id="E0W4I4"/>
<accession>E0W4I4</accession>
<organism>
    <name type="scientific">Pediculus humanus subsp. corporis</name>
    <name type="common">Body louse</name>
    <dbReference type="NCBI Taxonomy" id="121224"/>
    <lineage>
        <taxon>Eukaryota</taxon>
        <taxon>Metazoa</taxon>
        <taxon>Ecdysozoa</taxon>
        <taxon>Arthropoda</taxon>
        <taxon>Hexapoda</taxon>
        <taxon>Insecta</taxon>
        <taxon>Pterygota</taxon>
        <taxon>Neoptera</taxon>
        <taxon>Paraneoptera</taxon>
        <taxon>Psocodea</taxon>
        <taxon>Troctomorpha</taxon>
        <taxon>Phthiraptera</taxon>
        <taxon>Anoplura</taxon>
        <taxon>Pediculidae</taxon>
        <taxon>Pediculus</taxon>
    </lineage>
</organism>
<reference evidence="1" key="2">
    <citation type="submission" date="2007-04" db="EMBL/GenBank/DDBJ databases">
        <title>The genome of the human body louse.</title>
        <authorList>
            <consortium name="The Human Body Louse Genome Consortium"/>
            <person name="Kirkness E."/>
            <person name="Walenz B."/>
            <person name="Hass B."/>
            <person name="Bruggner R."/>
            <person name="Strausberg R."/>
        </authorList>
    </citation>
    <scope>NUCLEOTIDE SEQUENCE</scope>
    <source>
        <strain evidence="1">USDA</strain>
    </source>
</reference>
<dbReference type="EMBL" id="AAZO01007941">
    <property type="status" value="NOT_ANNOTATED_CDS"/>
    <property type="molecule type" value="Genomic_DNA"/>
</dbReference>
<dbReference type="CTD" id="8239946"/>
<gene>
    <name evidence="2" type="primary">8239946</name>
    <name evidence="1" type="ORF">Phum_PHUM620970</name>
</gene>
<dbReference type="EnsemblMetazoa" id="PHUM620970-RA">
    <property type="protein sequence ID" value="PHUM620970-PA"/>
    <property type="gene ID" value="PHUM620970"/>
</dbReference>
<dbReference type="RefSeq" id="XP_002433278.1">
    <property type="nucleotide sequence ID" value="XM_002433233.1"/>
</dbReference>
<name>E0W4I4_PEDHC</name>
<dbReference type="AlphaFoldDB" id="E0W4I4"/>
<reference evidence="1" key="1">
    <citation type="submission" date="2007-04" db="EMBL/GenBank/DDBJ databases">
        <title>Annotation of Pediculus humanus corporis strain USDA.</title>
        <authorList>
            <person name="Kirkness E."/>
            <person name="Hannick L."/>
            <person name="Hass B."/>
            <person name="Bruggner R."/>
            <person name="Lawson D."/>
            <person name="Bidwell S."/>
            <person name="Joardar V."/>
            <person name="Caler E."/>
            <person name="Walenz B."/>
            <person name="Inman J."/>
            <person name="Schobel S."/>
            <person name="Galinsky K."/>
            <person name="Amedeo P."/>
            <person name="Strausberg R."/>
        </authorList>
    </citation>
    <scope>NUCLEOTIDE SEQUENCE</scope>
    <source>
        <strain evidence="1">USDA</strain>
    </source>
</reference>
<protein>
    <submittedName>
        <fullName evidence="1 2">Uncharacterized protein</fullName>
    </submittedName>
</protein>
<reference evidence="2" key="3">
    <citation type="submission" date="2021-02" db="UniProtKB">
        <authorList>
            <consortium name="EnsemblMetazoa"/>
        </authorList>
    </citation>
    <scope>IDENTIFICATION</scope>
    <source>
        <strain evidence="2">USDA</strain>
    </source>
</reference>
<dbReference type="EMBL" id="DS236269">
    <property type="protein sequence ID" value="EEB20540.1"/>
    <property type="molecule type" value="Genomic_DNA"/>
</dbReference>
<evidence type="ECO:0000313" key="2">
    <source>
        <dbReference type="EnsemblMetazoa" id="PHUM620970-PA"/>
    </source>
</evidence>
<keyword evidence="3" id="KW-1185">Reference proteome</keyword>
<evidence type="ECO:0000313" key="3">
    <source>
        <dbReference type="Proteomes" id="UP000009046"/>
    </source>
</evidence>
<sequence length="78" mass="9584">MRRKYYYYYYYFDFSGMKTMRKEFDFTAKATIQNMRKVFAILQGKLFRGWTIIGISCPFTQLTGLPWMNFTMPHFMEK</sequence>
<dbReference type="Proteomes" id="UP000009046">
    <property type="component" value="Unassembled WGS sequence"/>
</dbReference>
<dbReference type="HOGENOM" id="CLU_2624961_0_0_1"/>
<dbReference type="VEuPathDB" id="VectorBase:PHUM620970"/>
<proteinExistence type="predicted"/>
<evidence type="ECO:0000313" key="1">
    <source>
        <dbReference type="EMBL" id="EEB20540.1"/>
    </source>
</evidence>